<dbReference type="Gene3D" id="3.30.450.20">
    <property type="entry name" value="PAS domain"/>
    <property type="match status" value="1"/>
</dbReference>
<protein>
    <recommendedName>
        <fullName evidence="8">Histidine kinase</fullName>
    </recommendedName>
</protein>
<keyword evidence="2" id="KW-0288">FMN</keyword>
<dbReference type="SMART" id="SM00086">
    <property type="entry name" value="PAC"/>
    <property type="match status" value="1"/>
</dbReference>
<dbReference type="PANTHER" id="PTHR47429:SF2">
    <property type="entry name" value="PROTEIN TWIN LOV 1"/>
    <property type="match status" value="1"/>
</dbReference>
<dbReference type="Pfam" id="PF13426">
    <property type="entry name" value="PAS_9"/>
    <property type="match status" value="1"/>
</dbReference>
<evidence type="ECO:0000256" key="1">
    <source>
        <dbReference type="ARBA" id="ARBA00022630"/>
    </source>
</evidence>
<dbReference type="InterPro" id="IPR035965">
    <property type="entry name" value="PAS-like_dom_sf"/>
</dbReference>
<dbReference type="InterPro" id="IPR001610">
    <property type="entry name" value="PAC"/>
</dbReference>
<gene>
    <name evidence="6" type="ORF">N825_16085</name>
</gene>
<dbReference type="PROSITE" id="PS50112">
    <property type="entry name" value="PAS"/>
    <property type="match status" value="1"/>
</dbReference>
<keyword evidence="1" id="KW-0285">Flavoprotein</keyword>
<dbReference type="InterPro" id="IPR000700">
    <property type="entry name" value="PAS-assoc_C"/>
</dbReference>
<accession>W9GZ84</accession>
<feature type="domain" description="PAC" evidence="5">
    <location>
        <begin position="68"/>
        <end position="122"/>
    </location>
</feature>
<dbReference type="Pfam" id="PF07568">
    <property type="entry name" value="HisKA_2"/>
    <property type="match status" value="1"/>
</dbReference>
<dbReference type="PROSITE" id="PS50113">
    <property type="entry name" value="PAC"/>
    <property type="match status" value="1"/>
</dbReference>
<evidence type="ECO:0000256" key="2">
    <source>
        <dbReference type="ARBA" id="ARBA00022643"/>
    </source>
</evidence>
<dbReference type="NCBIfam" id="TIGR00229">
    <property type="entry name" value="sensory_box"/>
    <property type="match status" value="1"/>
</dbReference>
<reference evidence="6 7" key="1">
    <citation type="submission" date="2013-08" db="EMBL/GenBank/DDBJ databases">
        <title>The genome sequence of Skermanella stibiiresistens.</title>
        <authorList>
            <person name="Zhu W."/>
            <person name="Wang G."/>
        </authorList>
    </citation>
    <scope>NUCLEOTIDE SEQUENCE [LARGE SCALE GENOMIC DNA]</scope>
    <source>
        <strain evidence="6 7">SB22</strain>
    </source>
</reference>
<dbReference type="InterPro" id="IPR011495">
    <property type="entry name" value="Sig_transdc_His_kin_sub2_dim/P"/>
</dbReference>
<evidence type="ECO:0000313" key="6">
    <source>
        <dbReference type="EMBL" id="EWY37921.1"/>
    </source>
</evidence>
<evidence type="ECO:0000313" key="7">
    <source>
        <dbReference type="Proteomes" id="UP000019486"/>
    </source>
</evidence>
<dbReference type="EMBL" id="AVFL01000022">
    <property type="protein sequence ID" value="EWY37921.1"/>
    <property type="molecule type" value="Genomic_DNA"/>
</dbReference>
<dbReference type="InterPro" id="IPR000014">
    <property type="entry name" value="PAS"/>
</dbReference>
<feature type="domain" description="PAS" evidence="4">
    <location>
        <begin position="1"/>
        <end position="67"/>
    </location>
</feature>
<name>W9GZ84_9PROT</name>
<evidence type="ECO:0000256" key="3">
    <source>
        <dbReference type="ARBA" id="ARBA00022991"/>
    </source>
</evidence>
<evidence type="ECO:0000259" key="4">
    <source>
        <dbReference type="PROSITE" id="PS50112"/>
    </source>
</evidence>
<organism evidence="6 7">
    <name type="scientific">Skermanella stibiiresistens SB22</name>
    <dbReference type="NCBI Taxonomy" id="1385369"/>
    <lineage>
        <taxon>Bacteria</taxon>
        <taxon>Pseudomonadati</taxon>
        <taxon>Pseudomonadota</taxon>
        <taxon>Alphaproteobacteria</taxon>
        <taxon>Rhodospirillales</taxon>
        <taxon>Azospirillaceae</taxon>
        <taxon>Skermanella</taxon>
    </lineage>
</organism>
<comment type="caution">
    <text evidence="6">The sequence shown here is derived from an EMBL/GenBank/DDBJ whole genome shotgun (WGS) entry which is preliminary data.</text>
</comment>
<evidence type="ECO:0008006" key="8">
    <source>
        <dbReference type="Google" id="ProtNLM"/>
    </source>
</evidence>
<evidence type="ECO:0000259" key="5">
    <source>
        <dbReference type="PROSITE" id="PS50113"/>
    </source>
</evidence>
<dbReference type="STRING" id="1385369.N825_16085"/>
<dbReference type="AlphaFoldDB" id="W9GZ84"/>
<dbReference type="PANTHER" id="PTHR47429">
    <property type="entry name" value="PROTEIN TWIN LOV 1"/>
    <property type="match status" value="1"/>
</dbReference>
<sequence length="336" mass="37403">MIRQSHTPTVLTNPSLPDNPIILVNEAFLSLTGYERDEVMGRNCRFLAGEETDVEVSGKIRLAVQESRPITATLLNHRKDGSRFWSELHISPILDETGTLVFFVGYQRDITWKVEADEALRDAHAEIGKRLAEREDLIREIQHRVRNNLQTIISLLHLERRRGDPAVRERVGVIARRVGVLGSIHEQLEAFGNWNTIDFGRHLRETSAAFANLFEDTVAIEVDADPFICDVQTAVSLGLITNELISAQLDLVSRGDASRRGEIRVVFRHREDAGVVELTVKIVGAGTIPRLVSDALQPSDIVDALVEGIGAELVLDGGETPTMMLVVPARNLMTER</sequence>
<proteinExistence type="predicted"/>
<dbReference type="SUPFAM" id="SSF55785">
    <property type="entry name" value="PYP-like sensor domain (PAS domain)"/>
    <property type="match status" value="1"/>
</dbReference>
<keyword evidence="3" id="KW-0157">Chromophore</keyword>
<keyword evidence="7" id="KW-1185">Reference proteome</keyword>
<dbReference type="CDD" id="cd00130">
    <property type="entry name" value="PAS"/>
    <property type="match status" value="1"/>
</dbReference>
<dbReference type="Proteomes" id="UP000019486">
    <property type="component" value="Unassembled WGS sequence"/>
</dbReference>